<accession>A0A2H3JGU1</accession>
<feature type="region of interest" description="Disordered" evidence="1">
    <location>
        <begin position="23"/>
        <end position="74"/>
    </location>
</feature>
<organism evidence="3 4">
    <name type="scientific">Wolfiporia cocos (strain MD-104)</name>
    <name type="common">Brown rot fungus</name>
    <dbReference type="NCBI Taxonomy" id="742152"/>
    <lineage>
        <taxon>Eukaryota</taxon>
        <taxon>Fungi</taxon>
        <taxon>Dikarya</taxon>
        <taxon>Basidiomycota</taxon>
        <taxon>Agaricomycotina</taxon>
        <taxon>Agaricomycetes</taxon>
        <taxon>Polyporales</taxon>
        <taxon>Phaeolaceae</taxon>
        <taxon>Wolfiporia</taxon>
    </lineage>
</organism>
<feature type="transmembrane region" description="Helical" evidence="2">
    <location>
        <begin position="168"/>
        <end position="192"/>
    </location>
</feature>
<dbReference type="Proteomes" id="UP000218811">
    <property type="component" value="Unassembled WGS sequence"/>
</dbReference>
<sequence>MAHKKPSGRLSTAKKKAEAYTYYGYNNLDEKPEKDNSDDDDRHTKTTSSKAKAAASTHKSEPKVTSDVDANEVPDPVPDTGLTTNIMPSGNFDVHTGLLPSMPSTMSASAPTVTPGFSPLPPFVSLDATPTLSSSSDTLAVPSSSQEASSGSTNLHQNIAASQTPRHLSAVIVVLITIGVACALLGTFIVAWSCNKPRKRVCPTPSLPILQDAFADRCGDEESLFGGKERLSRPGSTGLYAWTQYSHPSINKSEVTLCGNHSNADVSNAEKSFPPLKSVSPGLKEKPAASPANNHTVARVAIRPTPPAQQTSNVMTRAANRVSAMSMSMYPGSPQSTNCSGGIGLAVGGMSPLTADGMPMLQRSVSKASTRRLSKRRSVRYSIQENPEDQGTANKGEVYEGLRITSPAIMSPAPLHKKSSSVQGRARVKTPYAPGALLRASTTLGALSGTQTNPFDDSQYILPLLSPALKTDALRERDTRALTSAMGLASPVPPSPGPTLYPDDSITLAGDRRKTPTTTQQRPQSQVLSPGMEACARLGNLMLAEFSSMASLPSTRTVAGSGDAVPALSRNKSTKKRTDDKPPRVPSPPPMPSLAQMALQHANAQEYADYRSPTYSIYGLYEADRKSRAPSEGGY</sequence>
<reference evidence="3 4" key="1">
    <citation type="journal article" date="2012" name="Science">
        <title>The Paleozoic origin of enzymatic lignin decomposition reconstructed from 31 fungal genomes.</title>
        <authorList>
            <person name="Floudas D."/>
            <person name="Binder M."/>
            <person name="Riley R."/>
            <person name="Barry K."/>
            <person name="Blanchette R.A."/>
            <person name="Henrissat B."/>
            <person name="Martinez A.T."/>
            <person name="Otillar R."/>
            <person name="Spatafora J.W."/>
            <person name="Yadav J.S."/>
            <person name="Aerts A."/>
            <person name="Benoit I."/>
            <person name="Boyd A."/>
            <person name="Carlson A."/>
            <person name="Copeland A."/>
            <person name="Coutinho P.M."/>
            <person name="de Vries R.P."/>
            <person name="Ferreira P."/>
            <person name="Findley K."/>
            <person name="Foster B."/>
            <person name="Gaskell J."/>
            <person name="Glotzer D."/>
            <person name="Gorecki P."/>
            <person name="Heitman J."/>
            <person name="Hesse C."/>
            <person name="Hori C."/>
            <person name="Igarashi K."/>
            <person name="Jurgens J.A."/>
            <person name="Kallen N."/>
            <person name="Kersten P."/>
            <person name="Kohler A."/>
            <person name="Kuees U."/>
            <person name="Kumar T.K.A."/>
            <person name="Kuo A."/>
            <person name="LaButti K."/>
            <person name="Larrondo L.F."/>
            <person name="Lindquist E."/>
            <person name="Ling A."/>
            <person name="Lombard V."/>
            <person name="Lucas S."/>
            <person name="Lundell T."/>
            <person name="Martin R."/>
            <person name="McLaughlin D.J."/>
            <person name="Morgenstern I."/>
            <person name="Morin E."/>
            <person name="Murat C."/>
            <person name="Nagy L.G."/>
            <person name="Nolan M."/>
            <person name="Ohm R.A."/>
            <person name="Patyshakuliyeva A."/>
            <person name="Rokas A."/>
            <person name="Ruiz-Duenas F.J."/>
            <person name="Sabat G."/>
            <person name="Salamov A."/>
            <person name="Samejima M."/>
            <person name="Schmutz J."/>
            <person name="Slot J.C."/>
            <person name="St John F."/>
            <person name="Stenlid J."/>
            <person name="Sun H."/>
            <person name="Sun S."/>
            <person name="Syed K."/>
            <person name="Tsang A."/>
            <person name="Wiebenga A."/>
            <person name="Young D."/>
            <person name="Pisabarro A."/>
            <person name="Eastwood D.C."/>
            <person name="Martin F."/>
            <person name="Cullen D."/>
            <person name="Grigoriev I.V."/>
            <person name="Hibbett D.S."/>
        </authorList>
    </citation>
    <scope>NUCLEOTIDE SEQUENCE [LARGE SCALE GENOMIC DNA]</scope>
    <source>
        <strain evidence="3 4">MD-104</strain>
    </source>
</reference>
<dbReference type="STRING" id="742152.A0A2H3JGU1"/>
<keyword evidence="2" id="KW-0812">Transmembrane</keyword>
<dbReference type="EMBL" id="KB467942">
    <property type="protein sequence ID" value="PCH37989.1"/>
    <property type="molecule type" value="Genomic_DNA"/>
</dbReference>
<feature type="compositionally biased region" description="Basic and acidic residues" evidence="1">
    <location>
        <begin position="28"/>
        <end position="44"/>
    </location>
</feature>
<proteinExistence type="predicted"/>
<feature type="compositionally biased region" description="Low complexity" evidence="1">
    <location>
        <begin position="46"/>
        <end position="57"/>
    </location>
</feature>
<keyword evidence="2" id="KW-1133">Transmembrane helix</keyword>
<evidence type="ECO:0000256" key="2">
    <source>
        <dbReference type="SAM" id="Phobius"/>
    </source>
</evidence>
<gene>
    <name evidence="3" type="ORF">WOLCODRAFT_142345</name>
</gene>
<dbReference type="OrthoDB" id="2983908at2759"/>
<evidence type="ECO:0000256" key="1">
    <source>
        <dbReference type="SAM" id="MobiDB-lite"/>
    </source>
</evidence>
<protein>
    <recommendedName>
        <fullName evidence="5">Transmembrane protein</fullName>
    </recommendedName>
</protein>
<feature type="region of interest" description="Disordered" evidence="1">
    <location>
        <begin position="128"/>
        <end position="152"/>
    </location>
</feature>
<name>A0A2H3JGU1_WOLCO</name>
<dbReference type="AlphaFoldDB" id="A0A2H3JGU1"/>
<feature type="region of interest" description="Disordered" evidence="1">
    <location>
        <begin position="554"/>
        <end position="600"/>
    </location>
</feature>
<feature type="region of interest" description="Disordered" evidence="1">
    <location>
        <begin position="484"/>
        <end position="530"/>
    </location>
</feature>
<evidence type="ECO:0000313" key="3">
    <source>
        <dbReference type="EMBL" id="PCH37989.1"/>
    </source>
</evidence>
<evidence type="ECO:0000313" key="4">
    <source>
        <dbReference type="Proteomes" id="UP000218811"/>
    </source>
</evidence>
<feature type="compositionally biased region" description="Low complexity" evidence="1">
    <location>
        <begin position="516"/>
        <end position="526"/>
    </location>
</feature>
<keyword evidence="4" id="KW-1185">Reference proteome</keyword>
<evidence type="ECO:0008006" key="5">
    <source>
        <dbReference type="Google" id="ProtNLM"/>
    </source>
</evidence>
<keyword evidence="2" id="KW-0472">Membrane</keyword>
<dbReference type="OMA" id="WTWTQYT"/>